<dbReference type="OrthoDB" id="2127453at2759"/>
<feature type="compositionally biased region" description="Polar residues" evidence="1">
    <location>
        <begin position="1"/>
        <end position="10"/>
    </location>
</feature>
<protein>
    <submittedName>
        <fullName evidence="2">Uncharacterized protein</fullName>
    </submittedName>
</protein>
<evidence type="ECO:0000256" key="1">
    <source>
        <dbReference type="SAM" id="MobiDB-lite"/>
    </source>
</evidence>
<dbReference type="VEuPathDB" id="FungiDB:AMAG_18023"/>
<evidence type="ECO:0000313" key="3">
    <source>
        <dbReference type="Proteomes" id="UP000054350"/>
    </source>
</evidence>
<reference evidence="3" key="2">
    <citation type="submission" date="2009-11" db="EMBL/GenBank/DDBJ databases">
        <title>The Genome Sequence of Allomyces macrogynus strain ATCC 38327.</title>
        <authorList>
            <consortium name="The Broad Institute Genome Sequencing Platform"/>
            <person name="Russ C."/>
            <person name="Cuomo C."/>
            <person name="Shea T."/>
            <person name="Young S.K."/>
            <person name="Zeng Q."/>
            <person name="Koehrsen M."/>
            <person name="Haas B."/>
            <person name="Borodovsky M."/>
            <person name="Guigo R."/>
            <person name="Alvarado L."/>
            <person name="Berlin A."/>
            <person name="Borenstein D."/>
            <person name="Chen Z."/>
            <person name="Engels R."/>
            <person name="Freedman E."/>
            <person name="Gellesch M."/>
            <person name="Goldberg J."/>
            <person name="Griggs A."/>
            <person name="Gujja S."/>
            <person name="Heiman D."/>
            <person name="Hepburn T."/>
            <person name="Howarth C."/>
            <person name="Jen D."/>
            <person name="Larson L."/>
            <person name="Lewis B."/>
            <person name="Mehta T."/>
            <person name="Park D."/>
            <person name="Pearson M."/>
            <person name="Roberts A."/>
            <person name="Saif S."/>
            <person name="Shenoy N."/>
            <person name="Sisk P."/>
            <person name="Stolte C."/>
            <person name="Sykes S."/>
            <person name="Walk T."/>
            <person name="White J."/>
            <person name="Yandava C."/>
            <person name="Burger G."/>
            <person name="Gray M.W."/>
            <person name="Holland P.W.H."/>
            <person name="King N."/>
            <person name="Lang F.B.F."/>
            <person name="Roger A.J."/>
            <person name="Ruiz-Trillo I."/>
            <person name="Lander E."/>
            <person name="Nusbaum C."/>
        </authorList>
    </citation>
    <scope>NUCLEOTIDE SEQUENCE [LARGE SCALE GENOMIC DNA]</scope>
    <source>
        <strain evidence="3">ATCC 38327</strain>
    </source>
</reference>
<dbReference type="AlphaFoldDB" id="A0A0L0S3U9"/>
<sequence>MASMPRSTSHPGHADPPPLFPYGYGNVHPVADAEYLKTFNTSAPRDQIADETPVHLAHPTRPEHAHTYRTPSSVDHDHHAPAAHDRVYDVTPPTPDRLPAAARAWDDPHARVVGRALPTLRESRDSPLARSGIVLPRTNPTFMTEYQRQYRNWWSESAPPRFQAPREHGRWDEEEVVMTVPRRHDDAVQMEPVKLDEAVQPLDVNGARVARPVAPAATATVSDCHVVDPGRVDVTSGYDVTAMGTHASTVPANARLPPPTSRLVAPPPPTTTTHPPRVPRPAPPPPPPLTRPAGLTTVEAALVHAGSPRPRRRRAGTAPVATAAPTLVRRATEHNDDDHVWSVLSDPGATPITDVIDPLLPAVTRSERTAEWLARQGPRSAALRAASRNAYRNTQDLWAKVSRRRVF</sequence>
<proteinExistence type="predicted"/>
<feature type="region of interest" description="Disordered" evidence="1">
    <location>
        <begin position="60"/>
        <end position="79"/>
    </location>
</feature>
<organism evidence="2 3">
    <name type="scientific">Allomyces macrogynus (strain ATCC 38327)</name>
    <name type="common">Allomyces javanicus var. macrogynus</name>
    <dbReference type="NCBI Taxonomy" id="578462"/>
    <lineage>
        <taxon>Eukaryota</taxon>
        <taxon>Fungi</taxon>
        <taxon>Fungi incertae sedis</taxon>
        <taxon>Blastocladiomycota</taxon>
        <taxon>Blastocladiomycetes</taxon>
        <taxon>Blastocladiales</taxon>
        <taxon>Blastocladiaceae</taxon>
        <taxon>Allomyces</taxon>
    </lineage>
</organism>
<keyword evidence="3" id="KW-1185">Reference proteome</keyword>
<evidence type="ECO:0000313" key="2">
    <source>
        <dbReference type="EMBL" id="KNE57227.1"/>
    </source>
</evidence>
<dbReference type="EMBL" id="GG745331">
    <property type="protein sequence ID" value="KNE57227.1"/>
    <property type="molecule type" value="Genomic_DNA"/>
</dbReference>
<dbReference type="Proteomes" id="UP000054350">
    <property type="component" value="Unassembled WGS sequence"/>
</dbReference>
<accession>A0A0L0S3U9</accession>
<feature type="compositionally biased region" description="Pro residues" evidence="1">
    <location>
        <begin position="256"/>
        <end position="290"/>
    </location>
</feature>
<gene>
    <name evidence="2" type="ORF">AMAG_18023</name>
</gene>
<feature type="region of interest" description="Disordered" evidence="1">
    <location>
        <begin position="1"/>
        <end position="21"/>
    </location>
</feature>
<name>A0A0L0S3U9_ALLM3</name>
<reference evidence="2 3" key="1">
    <citation type="submission" date="2009-11" db="EMBL/GenBank/DDBJ databases">
        <title>Annotation of Allomyces macrogynus ATCC 38327.</title>
        <authorList>
            <consortium name="The Broad Institute Genome Sequencing Platform"/>
            <person name="Russ C."/>
            <person name="Cuomo C."/>
            <person name="Burger G."/>
            <person name="Gray M.W."/>
            <person name="Holland P.W.H."/>
            <person name="King N."/>
            <person name="Lang F.B.F."/>
            <person name="Roger A.J."/>
            <person name="Ruiz-Trillo I."/>
            <person name="Young S.K."/>
            <person name="Zeng Q."/>
            <person name="Gargeya S."/>
            <person name="Fitzgerald M."/>
            <person name="Haas B."/>
            <person name="Abouelleil A."/>
            <person name="Alvarado L."/>
            <person name="Arachchi H.M."/>
            <person name="Berlin A."/>
            <person name="Chapman S.B."/>
            <person name="Gearin G."/>
            <person name="Goldberg J."/>
            <person name="Griggs A."/>
            <person name="Gujja S."/>
            <person name="Hansen M."/>
            <person name="Heiman D."/>
            <person name="Howarth C."/>
            <person name="Larimer J."/>
            <person name="Lui A."/>
            <person name="MacDonald P.J.P."/>
            <person name="McCowen C."/>
            <person name="Montmayeur A."/>
            <person name="Murphy C."/>
            <person name="Neiman D."/>
            <person name="Pearson M."/>
            <person name="Priest M."/>
            <person name="Roberts A."/>
            <person name="Saif S."/>
            <person name="Shea T."/>
            <person name="Sisk P."/>
            <person name="Stolte C."/>
            <person name="Sykes S."/>
            <person name="Wortman J."/>
            <person name="Nusbaum C."/>
            <person name="Birren B."/>
        </authorList>
    </citation>
    <scope>NUCLEOTIDE SEQUENCE [LARGE SCALE GENOMIC DNA]</scope>
    <source>
        <strain evidence="2 3">ATCC 38327</strain>
    </source>
</reference>
<feature type="region of interest" description="Disordered" evidence="1">
    <location>
        <begin position="249"/>
        <end position="293"/>
    </location>
</feature>